<organism evidence="1 2">
    <name type="scientific">Sporosarcina oncorhynchi</name>
    <dbReference type="NCBI Taxonomy" id="3056444"/>
    <lineage>
        <taxon>Bacteria</taxon>
        <taxon>Bacillati</taxon>
        <taxon>Bacillota</taxon>
        <taxon>Bacilli</taxon>
        <taxon>Bacillales</taxon>
        <taxon>Caryophanaceae</taxon>
        <taxon>Sporosarcina</taxon>
    </lineage>
</organism>
<protein>
    <submittedName>
        <fullName evidence="1">Uncharacterized protein</fullName>
    </submittedName>
</protein>
<evidence type="ECO:0000313" key="2">
    <source>
        <dbReference type="Proteomes" id="UP001303902"/>
    </source>
</evidence>
<evidence type="ECO:0000313" key="1">
    <source>
        <dbReference type="EMBL" id="WOV87023.1"/>
    </source>
</evidence>
<dbReference type="Proteomes" id="UP001303902">
    <property type="component" value="Chromosome"/>
</dbReference>
<keyword evidence="2" id="KW-1185">Reference proteome</keyword>
<dbReference type="RefSeq" id="WP_317966724.1">
    <property type="nucleotide sequence ID" value="NZ_CP129118.1"/>
</dbReference>
<proteinExistence type="predicted"/>
<accession>A0ABZ0L3G7</accession>
<sequence>MHCNFCEEEKTFNLKVEGDVGADAIWCDECYCNFDIYEIPISKVLKARLADWMQQYGEWIDWDKDVVRHNAFQIEDKHNKMGELLTAEVLKELGEEYKVRFSPSSSARMYANLDS</sequence>
<gene>
    <name evidence="1" type="ORF">QWT69_14265</name>
</gene>
<reference evidence="1 2" key="1">
    <citation type="submission" date="2023-06" db="EMBL/GenBank/DDBJ databases">
        <title>Sporosarcina sp. nov., isolated from Korean tranditional fermented seafood 'Jeotgal'.</title>
        <authorList>
            <person name="Yang A.I."/>
            <person name="Shin N.-R."/>
        </authorList>
    </citation>
    <scope>NUCLEOTIDE SEQUENCE [LARGE SCALE GENOMIC DNA]</scope>
    <source>
        <strain evidence="1 2">T2O-4</strain>
    </source>
</reference>
<name>A0ABZ0L3G7_9BACL</name>
<dbReference type="EMBL" id="CP129118">
    <property type="protein sequence ID" value="WOV87023.1"/>
    <property type="molecule type" value="Genomic_DNA"/>
</dbReference>